<dbReference type="Proteomes" id="UP000294933">
    <property type="component" value="Unassembled WGS sequence"/>
</dbReference>
<protein>
    <submittedName>
        <fullName evidence="2">Uncharacterized protein</fullName>
    </submittedName>
</protein>
<organism evidence="2 3">
    <name type="scientific">Rickenella mellea</name>
    <dbReference type="NCBI Taxonomy" id="50990"/>
    <lineage>
        <taxon>Eukaryota</taxon>
        <taxon>Fungi</taxon>
        <taxon>Dikarya</taxon>
        <taxon>Basidiomycota</taxon>
        <taxon>Agaricomycotina</taxon>
        <taxon>Agaricomycetes</taxon>
        <taxon>Hymenochaetales</taxon>
        <taxon>Rickenellaceae</taxon>
        <taxon>Rickenella</taxon>
    </lineage>
</organism>
<accession>A0A4Y7PLU8</accession>
<sequence>MKHTLPAASVQRPSTSHCTPRRVIQHPSALIFEARQPFGLLQRIKTCSTVLVGDGGEEWKVASPARNDLSNPWTSISFRRSDTTKEEASRDYGHGDASSQISFTTTVVLACSTHHRTTLTTSRMQ</sequence>
<dbReference type="AlphaFoldDB" id="A0A4Y7PLU8"/>
<keyword evidence="3" id="KW-1185">Reference proteome</keyword>
<evidence type="ECO:0000313" key="2">
    <source>
        <dbReference type="EMBL" id="TDL16377.1"/>
    </source>
</evidence>
<evidence type="ECO:0000313" key="3">
    <source>
        <dbReference type="Proteomes" id="UP000294933"/>
    </source>
</evidence>
<feature type="region of interest" description="Disordered" evidence="1">
    <location>
        <begin position="72"/>
        <end position="97"/>
    </location>
</feature>
<evidence type="ECO:0000256" key="1">
    <source>
        <dbReference type="SAM" id="MobiDB-lite"/>
    </source>
</evidence>
<name>A0A4Y7PLU8_9AGAM</name>
<dbReference type="EMBL" id="ML170244">
    <property type="protein sequence ID" value="TDL16377.1"/>
    <property type="molecule type" value="Genomic_DNA"/>
</dbReference>
<feature type="compositionally biased region" description="Basic and acidic residues" evidence="1">
    <location>
        <begin position="79"/>
        <end position="94"/>
    </location>
</feature>
<proteinExistence type="predicted"/>
<reference evidence="2 3" key="1">
    <citation type="submission" date="2018-06" db="EMBL/GenBank/DDBJ databases">
        <title>A transcriptomic atlas of mushroom development highlights an independent origin of complex multicellularity.</title>
        <authorList>
            <consortium name="DOE Joint Genome Institute"/>
            <person name="Krizsan K."/>
            <person name="Almasi E."/>
            <person name="Merenyi Z."/>
            <person name="Sahu N."/>
            <person name="Viragh M."/>
            <person name="Koszo T."/>
            <person name="Mondo S."/>
            <person name="Kiss B."/>
            <person name="Balint B."/>
            <person name="Kues U."/>
            <person name="Barry K."/>
            <person name="Hegedus J.C."/>
            <person name="Henrissat B."/>
            <person name="Johnson J."/>
            <person name="Lipzen A."/>
            <person name="Ohm R."/>
            <person name="Nagy I."/>
            <person name="Pangilinan J."/>
            <person name="Yan J."/>
            <person name="Xiong Y."/>
            <person name="Grigoriev I.V."/>
            <person name="Hibbett D.S."/>
            <person name="Nagy L.G."/>
        </authorList>
    </citation>
    <scope>NUCLEOTIDE SEQUENCE [LARGE SCALE GENOMIC DNA]</scope>
    <source>
        <strain evidence="2 3">SZMC22713</strain>
    </source>
</reference>
<dbReference type="VEuPathDB" id="FungiDB:BD410DRAFT_623491"/>
<gene>
    <name evidence="2" type="ORF">BD410DRAFT_623491</name>
</gene>